<feature type="region of interest" description="Disordered" evidence="1">
    <location>
        <begin position="164"/>
        <end position="191"/>
    </location>
</feature>
<dbReference type="GO" id="GO:0004062">
    <property type="term" value="F:aryl sulfotransferase activity"/>
    <property type="evidence" value="ECO:0007669"/>
    <property type="project" value="InterPro"/>
</dbReference>
<gene>
    <name evidence="2" type="ORF">KIPB_003585</name>
</gene>
<keyword evidence="3" id="KW-1185">Reference proteome</keyword>
<dbReference type="OrthoDB" id="5427350at2759"/>
<reference evidence="2 3" key="1">
    <citation type="journal article" date="2018" name="PLoS ONE">
        <title>The draft genome of Kipferlia bialata reveals reductive genome evolution in fornicate parasites.</title>
        <authorList>
            <person name="Tanifuji G."/>
            <person name="Takabayashi S."/>
            <person name="Kume K."/>
            <person name="Takagi M."/>
            <person name="Nakayama T."/>
            <person name="Kamikawa R."/>
            <person name="Inagaki Y."/>
            <person name="Hashimoto T."/>
        </authorList>
    </citation>
    <scope>NUCLEOTIDE SEQUENCE [LARGE SCALE GENOMIC DNA]</scope>
    <source>
        <strain evidence="2">NY0173</strain>
    </source>
</reference>
<dbReference type="EMBL" id="BDIP01000697">
    <property type="protein sequence ID" value="GIQ82446.1"/>
    <property type="molecule type" value="Genomic_DNA"/>
</dbReference>
<dbReference type="InterPro" id="IPR010262">
    <property type="entry name" value="Arylsulfotransferase_bact"/>
</dbReference>
<sequence length="665" mass="74112">MSSSGPPALDASQFLTLGVRDVKPPQPVGTEIMMEAFLKGIDIPQHHYAVFQFSVSQSRRAGTFRVIQRYSERPTCTFVPMVEGIWYMRLDAKLRLRRLPHQPVLTAQLHIDCLTIQYEISPIVKKKTPKPMISTTDNALVAMYTVPPSPEENRASQVRIAYRKKMKGKGPERADTKASKKSREKSVEPELTGSVIRSMQSRLDLRSPLTVESTAGSGVDWSHTVQDQVAERVEAKNRWRYTAFVPVMPGKTTSLLVGGLEAQTVYEFKHQFLSSMGGMGAEPENSPGTPDWMSAANSGTEAMAQSVLTELARPIEFQTDKLDKILPEFSISTACEDPKSRSVKDFLILSTTTSQPRHFACPSVHYLSGKPVWFLPGWKDKAYVGSFVTRALRGGTFLTIRPGPCEWFPAKDKEEPKLYLNQELVEIDLLGKALRRVSVSSVNDDLKTIMGSPLVCFSQDADRLPDGSTVVLGQSETALPMAVQMATQRALNTGKKSRKMRITLLSDVIVVLDTRLRVCWTWRAADHIPATYFREPFQYVPHPKRLFDMPLWEGDTAFDHTHATQVSYLPGGDFLVSLRSQDWLVRVDYRDGAGDGDILWKLGPGGDFKIKTGEQAALLDAAGTGVWWSHQFAFSASTLPDGRLELVLFDNGCRINQLPEARSVS</sequence>
<feature type="compositionally biased region" description="Basic and acidic residues" evidence="1">
    <location>
        <begin position="169"/>
        <end position="178"/>
    </location>
</feature>
<dbReference type="AlphaFoldDB" id="A0A9K3CTN3"/>
<dbReference type="Proteomes" id="UP000265618">
    <property type="component" value="Unassembled WGS sequence"/>
</dbReference>
<dbReference type="PANTHER" id="PTHR35340">
    <property type="entry name" value="PQQ ENZYME REPEAT PROTEIN-RELATED"/>
    <property type="match status" value="1"/>
</dbReference>
<dbReference type="Pfam" id="PF05935">
    <property type="entry name" value="Arylsulfotrans"/>
    <property type="match status" value="1"/>
</dbReference>
<protein>
    <submittedName>
        <fullName evidence="2">Arylsulfotransferase</fullName>
    </submittedName>
</protein>
<accession>A0A9K3CTN3</accession>
<evidence type="ECO:0000313" key="2">
    <source>
        <dbReference type="EMBL" id="GIQ82446.1"/>
    </source>
</evidence>
<evidence type="ECO:0000256" key="1">
    <source>
        <dbReference type="SAM" id="MobiDB-lite"/>
    </source>
</evidence>
<dbReference type="PANTHER" id="PTHR35340:SF5">
    <property type="entry name" value="ASST-DOMAIN-CONTAINING PROTEIN"/>
    <property type="match status" value="1"/>
</dbReference>
<evidence type="ECO:0000313" key="3">
    <source>
        <dbReference type="Proteomes" id="UP000265618"/>
    </source>
</evidence>
<proteinExistence type="predicted"/>
<dbReference type="InterPro" id="IPR053143">
    <property type="entry name" value="Arylsulfate_ST"/>
</dbReference>
<comment type="caution">
    <text evidence="2">The sequence shown here is derived from an EMBL/GenBank/DDBJ whole genome shotgun (WGS) entry which is preliminary data.</text>
</comment>
<organism evidence="2 3">
    <name type="scientific">Kipferlia bialata</name>
    <dbReference type="NCBI Taxonomy" id="797122"/>
    <lineage>
        <taxon>Eukaryota</taxon>
        <taxon>Metamonada</taxon>
        <taxon>Carpediemonas-like organisms</taxon>
        <taxon>Kipferlia</taxon>
    </lineage>
</organism>
<name>A0A9K3CTN3_9EUKA</name>